<dbReference type="GO" id="GO:0010181">
    <property type="term" value="F:FMN binding"/>
    <property type="evidence" value="ECO:0007669"/>
    <property type="project" value="InterPro"/>
</dbReference>
<comment type="caution">
    <text evidence="2">The sequence shown here is derived from an EMBL/GenBank/DDBJ whole genome shotgun (WGS) entry which is preliminary data.</text>
</comment>
<evidence type="ECO:0000313" key="3">
    <source>
        <dbReference type="Proteomes" id="UP000323454"/>
    </source>
</evidence>
<dbReference type="PANTHER" id="PTHR22893:SF55">
    <property type="entry name" value="OXIDOREDUCTASE-RELATED"/>
    <property type="match status" value="1"/>
</dbReference>
<reference evidence="2 3" key="1">
    <citation type="submission" date="2019-09" db="EMBL/GenBank/DDBJ databases">
        <title>Goodfellowia gen. nov., a new genus of the Pseudonocardineae related to Actinoalloteichus, containing Goodfellowia coeruleoviolacea gen. nov., comb. nov. gen. nov., comb. nov.</title>
        <authorList>
            <person name="Labeda D."/>
        </authorList>
    </citation>
    <scope>NUCLEOTIDE SEQUENCE [LARGE SCALE GENOMIC DNA]</scope>
    <source>
        <strain evidence="2 3">AN110305</strain>
    </source>
</reference>
<reference evidence="2 3" key="2">
    <citation type="submission" date="2019-09" db="EMBL/GenBank/DDBJ databases">
        <authorList>
            <person name="Jin C."/>
        </authorList>
    </citation>
    <scope>NUCLEOTIDE SEQUENCE [LARGE SCALE GENOMIC DNA]</scope>
    <source>
        <strain evidence="2 3">AN110305</strain>
    </source>
</reference>
<feature type="domain" description="NADH:flavin oxidoreductase/NADH oxidase N-terminal" evidence="1">
    <location>
        <begin position="23"/>
        <end position="357"/>
    </location>
</feature>
<sequence length="387" mass="40856">MTLTAATHQTEVQAQVHPVLSAVRIGPLSLANRVAVAPMSRVSTSGDGVPTAEMSAYYERFAAGGFGLLITEGTYTDHAFSQAYPNQPAIVTAEQVDSWRAVTDAVHAAGGRIVLQLMHAGALSQHNHHRDSTIGPSSVRPLREKMAPYGGTGPFAVPVAATQGDIDEAVGGFATSAVLAREAGFDGVEVHGANGYLIDQFLTTYTNLRTDSYGGDVHGRVRLATQVLLAIRAEVGPDYPVGIRLSQTKVNDLDYRWPGGHGEAEVIFRAVADAGASYLHLASEGRDWLETATLDSGETVTRLARTVTGLPVIANGGMHDVERAASVLRDGHADLIALARGALTHADWPRRVASGTAVEAFDRTVFGAGVTLTDQAEWEAGRAGDRS</sequence>
<keyword evidence="3" id="KW-1185">Reference proteome</keyword>
<dbReference type="RefSeq" id="WP_149853331.1">
    <property type="nucleotide sequence ID" value="NZ_VUOB01000062.1"/>
</dbReference>
<dbReference type="Pfam" id="PF00724">
    <property type="entry name" value="Oxidored_FMN"/>
    <property type="match status" value="1"/>
</dbReference>
<dbReference type="EMBL" id="VUOB01000062">
    <property type="protein sequence ID" value="KAA2254279.1"/>
    <property type="molecule type" value="Genomic_DNA"/>
</dbReference>
<dbReference type="InterPro" id="IPR001155">
    <property type="entry name" value="OxRdtase_FMN_N"/>
</dbReference>
<accession>A0A5B2WUY7</accession>
<proteinExistence type="predicted"/>
<protein>
    <submittedName>
        <fullName evidence="2">NADH:flavin oxidoreductase</fullName>
    </submittedName>
</protein>
<dbReference type="InterPro" id="IPR013785">
    <property type="entry name" value="Aldolase_TIM"/>
</dbReference>
<dbReference type="Proteomes" id="UP000323454">
    <property type="component" value="Unassembled WGS sequence"/>
</dbReference>
<dbReference type="AlphaFoldDB" id="A0A5B2WUY7"/>
<evidence type="ECO:0000313" key="2">
    <source>
        <dbReference type="EMBL" id="KAA2254279.1"/>
    </source>
</evidence>
<evidence type="ECO:0000259" key="1">
    <source>
        <dbReference type="Pfam" id="PF00724"/>
    </source>
</evidence>
<dbReference type="GO" id="GO:0005829">
    <property type="term" value="C:cytosol"/>
    <property type="evidence" value="ECO:0007669"/>
    <property type="project" value="TreeGrafter"/>
</dbReference>
<dbReference type="InterPro" id="IPR045247">
    <property type="entry name" value="Oye-like"/>
</dbReference>
<dbReference type="GO" id="GO:0016491">
    <property type="term" value="F:oxidoreductase activity"/>
    <property type="evidence" value="ECO:0007669"/>
    <property type="project" value="InterPro"/>
</dbReference>
<dbReference type="OrthoDB" id="3169239at2"/>
<dbReference type="Gene3D" id="3.20.20.70">
    <property type="entry name" value="Aldolase class I"/>
    <property type="match status" value="1"/>
</dbReference>
<name>A0A5B2WUY7_9PSEU</name>
<dbReference type="CDD" id="cd02803">
    <property type="entry name" value="OYE_like_FMN_family"/>
    <property type="match status" value="1"/>
</dbReference>
<gene>
    <name evidence="2" type="ORF">F0L68_30585</name>
</gene>
<dbReference type="PANTHER" id="PTHR22893">
    <property type="entry name" value="NADH OXIDOREDUCTASE-RELATED"/>
    <property type="match status" value="1"/>
</dbReference>
<dbReference type="SUPFAM" id="SSF51395">
    <property type="entry name" value="FMN-linked oxidoreductases"/>
    <property type="match status" value="1"/>
</dbReference>
<organism evidence="2 3">
    <name type="scientific">Solihabitans fulvus</name>
    <dbReference type="NCBI Taxonomy" id="1892852"/>
    <lineage>
        <taxon>Bacteria</taxon>
        <taxon>Bacillati</taxon>
        <taxon>Actinomycetota</taxon>
        <taxon>Actinomycetes</taxon>
        <taxon>Pseudonocardiales</taxon>
        <taxon>Pseudonocardiaceae</taxon>
        <taxon>Solihabitans</taxon>
    </lineage>
</organism>